<keyword evidence="9 13" id="KW-0482">Metalloprotease</keyword>
<feature type="binding site" evidence="12">
    <location>
        <position position="280"/>
    </location>
    <ligand>
        <name>Zn(2+)</name>
        <dbReference type="ChEBI" id="CHEBI:29105"/>
        <note>catalytic</note>
    </ligand>
</feature>
<evidence type="ECO:0000256" key="14">
    <source>
        <dbReference type="SAM" id="Phobius"/>
    </source>
</evidence>
<proteinExistence type="inferred from homology"/>
<keyword evidence="5 13" id="KW-0378">Hydrolase</keyword>
<dbReference type="STRING" id="511995.CFPG_735"/>
<evidence type="ECO:0000256" key="10">
    <source>
        <dbReference type="ARBA" id="ARBA00023136"/>
    </source>
</evidence>
<evidence type="ECO:0000256" key="9">
    <source>
        <dbReference type="ARBA" id="ARBA00023049"/>
    </source>
</evidence>
<keyword evidence="6" id="KW-0256">Endoplasmic reticulum</keyword>
<protein>
    <submittedName>
        <fullName evidence="17">Ste24-like endopeptidase</fullName>
    </submittedName>
</protein>
<dbReference type="eggNOG" id="COG0501">
    <property type="taxonomic scope" value="Bacteria"/>
</dbReference>
<comment type="similarity">
    <text evidence="13">Belongs to the peptidase M48 family.</text>
</comment>
<accession>B6YS26</accession>
<dbReference type="EMBL" id="AP010656">
    <property type="protein sequence ID" value="BAG83998.1"/>
    <property type="molecule type" value="Genomic_DNA"/>
</dbReference>
<feature type="transmembrane region" description="Helical" evidence="14">
    <location>
        <begin position="98"/>
        <end position="127"/>
    </location>
</feature>
<dbReference type="FunFam" id="3.30.2010.10:FF:000002">
    <property type="entry name" value="CAAX prenyl protease"/>
    <property type="match status" value="1"/>
</dbReference>
<feature type="transmembrane region" description="Helical" evidence="14">
    <location>
        <begin position="175"/>
        <end position="193"/>
    </location>
</feature>
<evidence type="ECO:0000256" key="5">
    <source>
        <dbReference type="ARBA" id="ARBA00022801"/>
    </source>
</evidence>
<keyword evidence="4 12" id="KW-0479">Metal-binding</keyword>
<gene>
    <name evidence="17" type="ordered locus">CFPG_735</name>
</gene>
<dbReference type="Proteomes" id="UP000000723">
    <property type="component" value="Chromosome"/>
</dbReference>
<evidence type="ECO:0000256" key="7">
    <source>
        <dbReference type="ARBA" id="ARBA00022833"/>
    </source>
</evidence>
<dbReference type="Pfam" id="PF01435">
    <property type="entry name" value="Peptidase_M48"/>
    <property type="match status" value="1"/>
</dbReference>
<dbReference type="CDD" id="cd07343">
    <property type="entry name" value="M48A_Zmpste24p_like"/>
    <property type="match status" value="1"/>
</dbReference>
<keyword evidence="7 12" id="KW-0862">Zinc</keyword>
<feature type="domain" description="Peptidase M48" evidence="15">
    <location>
        <begin position="207"/>
        <end position="410"/>
    </location>
</feature>
<evidence type="ECO:0000259" key="15">
    <source>
        <dbReference type="Pfam" id="PF01435"/>
    </source>
</evidence>
<sequence length="413" mass="47532">MYNIYFCIIISVVVLNFVWEQILSYLNRKQMSIEVPEQLKGIYNKPEVYTKQQLYQKENSHFGLVSESFLFIIISVVLSRGTFGWLDTMLRKHISNTVLLPLIFFGIVMLTNMIINFPFSWYATFIIEKKFGFNRTTPKLFILDWLKSILLNVLIGGLILSITICIYQYTNKYFWLLAWGVVSIFVLLMNLFYSELIVPLFNKQTPLETSDLRNAIEIFTKKVGFEISNIYVIDGSKRSSKGNAYFTGMGKKKRIVLFDTLINELNKEEILSVLAHEIGHYKKKHIAYSIIGSIISTGITFYILSLFLDNLLLAKALGGNTHSFHLGLIGFSFLFTPISELTNLIFLSLSRKNEYEADAYAANFGLGETLISGLKKLSVHSLSNLNPHSWVVFWHYSHPTLLQRIKNLTRSRN</sequence>
<dbReference type="GO" id="GO:0046872">
    <property type="term" value="F:metal ion binding"/>
    <property type="evidence" value="ECO:0007669"/>
    <property type="project" value="UniProtKB-KW"/>
</dbReference>
<feature type="transmembrane region" description="Helical" evidence="14">
    <location>
        <begin position="328"/>
        <end position="349"/>
    </location>
</feature>
<feature type="binding site" evidence="12">
    <location>
        <position position="276"/>
    </location>
    <ligand>
        <name>Zn(2+)</name>
        <dbReference type="ChEBI" id="CHEBI:29105"/>
        <note>catalytic</note>
    </ligand>
</feature>
<feature type="transmembrane region" description="Helical" evidence="14">
    <location>
        <begin position="148"/>
        <end position="169"/>
    </location>
</feature>
<evidence type="ECO:0000256" key="1">
    <source>
        <dbReference type="ARBA" id="ARBA00004477"/>
    </source>
</evidence>
<dbReference type="GO" id="GO:0004222">
    <property type="term" value="F:metalloendopeptidase activity"/>
    <property type="evidence" value="ECO:0007669"/>
    <property type="project" value="InterPro"/>
</dbReference>
<evidence type="ECO:0000256" key="4">
    <source>
        <dbReference type="ARBA" id="ARBA00022723"/>
    </source>
</evidence>
<evidence type="ECO:0000256" key="12">
    <source>
        <dbReference type="PIRSR" id="PIRSR627057-2"/>
    </source>
</evidence>
<reference evidence="18" key="1">
    <citation type="journal article" date="2008" name="Science">
        <title>Genome of an endosymbiont coupling N2 fixation to cellulolysis within RT protist cells in termite gut.</title>
        <authorList>
            <person name="Hongoh Y."/>
            <person name="Sharma V.K."/>
            <person name="Prakash T."/>
            <person name="Noda S."/>
            <person name="Toh H."/>
            <person name="Taylor T.D."/>
            <person name="Kudo T."/>
            <person name="Sakaki Y."/>
            <person name="Toyoda A."/>
            <person name="Hattori M."/>
            <person name="Ohkuma M."/>
        </authorList>
    </citation>
    <scope>NUCLEOTIDE SEQUENCE [LARGE SCALE GENOMIC DNA]</scope>
</reference>
<evidence type="ECO:0000313" key="18">
    <source>
        <dbReference type="Proteomes" id="UP000000723"/>
    </source>
</evidence>
<dbReference type="InterPro" id="IPR001915">
    <property type="entry name" value="Peptidase_M48"/>
</dbReference>
<keyword evidence="2 13" id="KW-0645">Protease</keyword>
<feature type="active site" description="Proton donor" evidence="11">
    <location>
        <position position="358"/>
    </location>
</feature>
<evidence type="ECO:0000256" key="6">
    <source>
        <dbReference type="ARBA" id="ARBA00022824"/>
    </source>
</evidence>
<dbReference type="InterPro" id="IPR027057">
    <property type="entry name" value="CAXX_Prtase_1"/>
</dbReference>
<name>B6YS26_AZOPC</name>
<dbReference type="AlphaFoldDB" id="B6YS26"/>
<comment type="cofactor">
    <cofactor evidence="12 13">
        <name>Zn(2+)</name>
        <dbReference type="ChEBI" id="CHEBI:29105"/>
    </cofactor>
    <text evidence="12 13">Binds 1 zinc ion per subunit.</text>
</comment>
<keyword evidence="18" id="KW-1185">Reference proteome</keyword>
<dbReference type="HOGENOM" id="CLU_025947_3_3_10"/>
<dbReference type="OrthoDB" id="9781930at2"/>
<evidence type="ECO:0000256" key="8">
    <source>
        <dbReference type="ARBA" id="ARBA00022989"/>
    </source>
</evidence>
<organism evidence="17 18">
    <name type="scientific">Azobacteroides pseudotrichonymphae genomovar. CFP2</name>
    <dbReference type="NCBI Taxonomy" id="511995"/>
    <lineage>
        <taxon>Bacteria</taxon>
        <taxon>Pseudomonadati</taxon>
        <taxon>Bacteroidota</taxon>
        <taxon>Bacteroidia</taxon>
        <taxon>Bacteroidales</taxon>
        <taxon>Candidatus Azobacteroides</taxon>
    </lineage>
</organism>
<comment type="subcellular location">
    <subcellularLocation>
        <location evidence="1">Endoplasmic reticulum membrane</location>
        <topology evidence="1">Multi-pass membrane protein</topology>
    </subcellularLocation>
</comment>
<feature type="transmembrane region" description="Helical" evidence="14">
    <location>
        <begin position="6"/>
        <end position="26"/>
    </location>
</feature>
<evidence type="ECO:0000256" key="3">
    <source>
        <dbReference type="ARBA" id="ARBA00022692"/>
    </source>
</evidence>
<evidence type="ECO:0000256" key="13">
    <source>
        <dbReference type="RuleBase" id="RU003983"/>
    </source>
</evidence>
<dbReference type="Gene3D" id="3.30.2010.10">
    <property type="entry name" value="Metalloproteases ('zincins'), catalytic domain"/>
    <property type="match status" value="1"/>
</dbReference>
<dbReference type="GO" id="GO:0071586">
    <property type="term" value="P:CAAX-box protein processing"/>
    <property type="evidence" value="ECO:0007669"/>
    <property type="project" value="InterPro"/>
</dbReference>
<feature type="binding site" evidence="12">
    <location>
        <position position="354"/>
    </location>
    <ligand>
        <name>Zn(2+)</name>
        <dbReference type="ChEBI" id="CHEBI:29105"/>
        <note>catalytic</note>
    </ligand>
</feature>
<feature type="transmembrane region" description="Helical" evidence="14">
    <location>
        <begin position="286"/>
        <end position="308"/>
    </location>
</feature>
<keyword evidence="10 14" id="KW-0472">Membrane</keyword>
<feature type="domain" description="CAAX prenyl protease 1 N-terminal" evidence="16">
    <location>
        <begin position="28"/>
        <end position="203"/>
    </location>
</feature>
<evidence type="ECO:0000256" key="11">
    <source>
        <dbReference type="PIRSR" id="PIRSR627057-1"/>
    </source>
</evidence>
<feature type="active site" evidence="11">
    <location>
        <position position="277"/>
    </location>
</feature>
<evidence type="ECO:0000256" key="2">
    <source>
        <dbReference type="ARBA" id="ARBA00022670"/>
    </source>
</evidence>
<keyword evidence="8 14" id="KW-1133">Transmembrane helix</keyword>
<evidence type="ECO:0000313" key="17">
    <source>
        <dbReference type="EMBL" id="BAG83998.1"/>
    </source>
</evidence>
<dbReference type="KEGG" id="aps:CFPG_735"/>
<dbReference type="Pfam" id="PF16491">
    <property type="entry name" value="Peptidase_M48_N"/>
    <property type="match status" value="1"/>
</dbReference>
<feature type="transmembrane region" description="Helical" evidence="14">
    <location>
        <begin position="61"/>
        <end position="78"/>
    </location>
</feature>
<keyword evidence="3 14" id="KW-0812">Transmembrane</keyword>
<dbReference type="PANTHER" id="PTHR10120">
    <property type="entry name" value="CAAX PRENYL PROTEASE 1"/>
    <property type="match status" value="1"/>
</dbReference>
<evidence type="ECO:0000259" key="16">
    <source>
        <dbReference type="Pfam" id="PF16491"/>
    </source>
</evidence>
<dbReference type="InterPro" id="IPR032456">
    <property type="entry name" value="Peptidase_M48_N"/>
</dbReference>